<proteinExistence type="predicted"/>
<accession>A0A516SGW6</accession>
<dbReference type="Pfam" id="PF07277">
    <property type="entry name" value="SapC"/>
    <property type="match status" value="1"/>
</dbReference>
<dbReference type="RefSeq" id="WP_144278799.1">
    <property type="nucleotide sequence ID" value="NZ_CP041730.1"/>
</dbReference>
<dbReference type="EMBL" id="CP041730">
    <property type="protein sequence ID" value="QDQ27406.1"/>
    <property type="molecule type" value="Genomic_DNA"/>
</dbReference>
<gene>
    <name evidence="1" type="ORF">FNU76_14150</name>
</gene>
<dbReference type="InterPro" id="IPR010836">
    <property type="entry name" value="SapC"/>
</dbReference>
<organism evidence="1 2">
    <name type="scientific">Chitinimonas arctica</name>
    <dbReference type="NCBI Taxonomy" id="2594795"/>
    <lineage>
        <taxon>Bacteria</taxon>
        <taxon>Pseudomonadati</taxon>
        <taxon>Pseudomonadota</taxon>
        <taxon>Betaproteobacteria</taxon>
        <taxon>Neisseriales</taxon>
        <taxon>Chitinibacteraceae</taxon>
        <taxon>Chitinimonas</taxon>
    </lineage>
</organism>
<protein>
    <submittedName>
        <fullName evidence="1">SapC family protein</fullName>
    </submittedName>
</protein>
<evidence type="ECO:0000313" key="1">
    <source>
        <dbReference type="EMBL" id="QDQ27406.1"/>
    </source>
</evidence>
<sequence length="237" mass="26551">MFYKDVVPLDAKKHADLKLSLAQNYVFARNVHAVPLVGGEFTSAMREYAIVFAQTGENTYASTVMLGLKSEDNLFVDADGKWNAQYVPFFVRRFPFVTVEVENNDAILCIEETAAKAIQRQEDVAMFENGEASEQMKQFASLMFQSRDDANRSTEFAKQLGDAGLLRQVSASAELPDGEKVSMDGMWVVDEEKLRALPAAKADEWLKNGMMSLIYAHLFSLPNLEGLVERMQKRTAS</sequence>
<dbReference type="Proteomes" id="UP000317550">
    <property type="component" value="Chromosome"/>
</dbReference>
<keyword evidence="2" id="KW-1185">Reference proteome</keyword>
<name>A0A516SGW6_9NEIS</name>
<dbReference type="OrthoDB" id="9128873at2"/>
<reference evidence="2" key="1">
    <citation type="submission" date="2019-07" db="EMBL/GenBank/DDBJ databases">
        <title>Chitinimonas sp. nov., isolated from Ny-Alesund, arctica soil.</title>
        <authorList>
            <person name="Xu Q."/>
            <person name="Peng F."/>
        </authorList>
    </citation>
    <scope>NUCLEOTIDE SEQUENCE [LARGE SCALE GENOMIC DNA]</scope>
    <source>
        <strain evidence="2">R3-44</strain>
    </source>
</reference>
<evidence type="ECO:0000313" key="2">
    <source>
        <dbReference type="Proteomes" id="UP000317550"/>
    </source>
</evidence>
<dbReference type="KEGG" id="cari:FNU76_14150"/>
<dbReference type="AlphaFoldDB" id="A0A516SGW6"/>